<dbReference type="Proteomes" id="UP000027850">
    <property type="component" value="Unassembled WGS sequence"/>
</dbReference>
<protein>
    <recommendedName>
        <fullName evidence="3">MarR family transcriptional regulator</fullName>
    </recommendedName>
</protein>
<evidence type="ECO:0000313" key="1">
    <source>
        <dbReference type="EMBL" id="KDS39581.1"/>
    </source>
</evidence>
<organism evidence="1 2">
    <name type="scientific">Parabacteroides distasonis str. 3776 D15 i</name>
    <dbReference type="NCBI Taxonomy" id="1339342"/>
    <lineage>
        <taxon>Bacteria</taxon>
        <taxon>Pseudomonadati</taxon>
        <taxon>Bacteroidota</taxon>
        <taxon>Bacteroidia</taxon>
        <taxon>Bacteroidales</taxon>
        <taxon>Tannerellaceae</taxon>
        <taxon>Parabacteroides</taxon>
    </lineage>
</organism>
<comment type="caution">
    <text evidence="1">The sequence shown here is derived from an EMBL/GenBank/DDBJ whole genome shotgun (WGS) entry which is preliminary data.</text>
</comment>
<reference evidence="1 2" key="1">
    <citation type="submission" date="2014-04" db="EMBL/GenBank/DDBJ databases">
        <authorList>
            <person name="Sears C."/>
            <person name="Carroll K."/>
            <person name="Sack B.R."/>
            <person name="Qadri F."/>
            <person name="Myers L.L."/>
            <person name="Chung G.-T."/>
            <person name="Escheverria P."/>
            <person name="Fraser C.M."/>
            <person name="Sadzewicz L."/>
            <person name="Shefchek K.A."/>
            <person name="Tallon L."/>
            <person name="Das S.P."/>
            <person name="Daugherty S."/>
            <person name="Mongodin E.F."/>
        </authorList>
    </citation>
    <scope>NUCLEOTIDE SEQUENCE [LARGE SCALE GENOMIC DNA]</scope>
    <source>
        <strain evidence="1 2">3776 D15 i</strain>
    </source>
</reference>
<accession>A0AB34LGD9</accession>
<dbReference type="EMBL" id="JNHK01000056">
    <property type="protein sequence ID" value="KDS39581.1"/>
    <property type="molecule type" value="Genomic_DNA"/>
</dbReference>
<gene>
    <name evidence="1" type="ORF">M091_4217</name>
</gene>
<name>A0AB34LGD9_PARDI</name>
<proteinExistence type="predicted"/>
<sequence>MQLSTNLRFTKIADDQPHLSWREYTLLGAVARLPQLIVQLRASDDPTA</sequence>
<dbReference type="AlphaFoldDB" id="A0AB34LGD9"/>
<evidence type="ECO:0008006" key="3">
    <source>
        <dbReference type="Google" id="ProtNLM"/>
    </source>
</evidence>
<evidence type="ECO:0000313" key="2">
    <source>
        <dbReference type="Proteomes" id="UP000027850"/>
    </source>
</evidence>